<feature type="compositionally biased region" description="Polar residues" evidence="1">
    <location>
        <begin position="179"/>
        <end position="193"/>
    </location>
</feature>
<feature type="compositionally biased region" description="Basic and acidic residues" evidence="1">
    <location>
        <begin position="255"/>
        <end position="280"/>
    </location>
</feature>
<feature type="compositionally biased region" description="Low complexity" evidence="1">
    <location>
        <begin position="389"/>
        <end position="401"/>
    </location>
</feature>
<organism evidence="2 3">
    <name type="scientific">Piloderma croceum (strain F 1598)</name>
    <dbReference type="NCBI Taxonomy" id="765440"/>
    <lineage>
        <taxon>Eukaryota</taxon>
        <taxon>Fungi</taxon>
        <taxon>Dikarya</taxon>
        <taxon>Basidiomycota</taxon>
        <taxon>Agaricomycotina</taxon>
        <taxon>Agaricomycetes</taxon>
        <taxon>Agaricomycetidae</taxon>
        <taxon>Atheliales</taxon>
        <taxon>Atheliaceae</taxon>
        <taxon>Piloderma</taxon>
    </lineage>
</organism>
<evidence type="ECO:0000313" key="2">
    <source>
        <dbReference type="EMBL" id="KIM78454.1"/>
    </source>
</evidence>
<dbReference type="HOGENOM" id="CLU_023533_0_0_1"/>
<dbReference type="EMBL" id="KN833016">
    <property type="protein sequence ID" value="KIM78454.1"/>
    <property type="molecule type" value="Genomic_DNA"/>
</dbReference>
<feature type="region of interest" description="Disordered" evidence="1">
    <location>
        <begin position="629"/>
        <end position="692"/>
    </location>
</feature>
<feature type="compositionally biased region" description="Basic and acidic residues" evidence="1">
    <location>
        <begin position="632"/>
        <end position="644"/>
    </location>
</feature>
<reference evidence="2 3" key="1">
    <citation type="submission" date="2014-04" db="EMBL/GenBank/DDBJ databases">
        <authorList>
            <consortium name="DOE Joint Genome Institute"/>
            <person name="Kuo A."/>
            <person name="Tarkka M."/>
            <person name="Buscot F."/>
            <person name="Kohler A."/>
            <person name="Nagy L.G."/>
            <person name="Floudas D."/>
            <person name="Copeland A."/>
            <person name="Barry K.W."/>
            <person name="Cichocki N."/>
            <person name="Veneault-Fourrey C."/>
            <person name="LaButti K."/>
            <person name="Lindquist E.A."/>
            <person name="Lipzen A."/>
            <person name="Lundell T."/>
            <person name="Morin E."/>
            <person name="Murat C."/>
            <person name="Sun H."/>
            <person name="Tunlid A."/>
            <person name="Henrissat B."/>
            <person name="Grigoriev I.V."/>
            <person name="Hibbett D.S."/>
            <person name="Martin F."/>
            <person name="Nordberg H.P."/>
            <person name="Cantor M.N."/>
            <person name="Hua S.X."/>
        </authorList>
    </citation>
    <scope>NUCLEOTIDE SEQUENCE [LARGE SCALE GENOMIC DNA]</scope>
    <source>
        <strain evidence="2 3">F 1598</strain>
    </source>
</reference>
<gene>
    <name evidence="2" type="ORF">PILCRDRAFT_824338</name>
</gene>
<protein>
    <submittedName>
        <fullName evidence="2">Uncharacterized protein</fullName>
    </submittedName>
</protein>
<dbReference type="STRING" id="765440.A0A0C3FEM9"/>
<feature type="region of interest" description="Disordered" evidence="1">
    <location>
        <begin position="151"/>
        <end position="207"/>
    </location>
</feature>
<accession>A0A0C3FEM9</accession>
<dbReference type="OrthoDB" id="3363891at2759"/>
<feature type="compositionally biased region" description="Polar residues" evidence="1">
    <location>
        <begin position="151"/>
        <end position="165"/>
    </location>
</feature>
<feature type="compositionally biased region" description="Polar residues" evidence="1">
    <location>
        <begin position="74"/>
        <end position="106"/>
    </location>
</feature>
<name>A0A0C3FEM9_PILCF</name>
<reference evidence="3" key="2">
    <citation type="submission" date="2015-01" db="EMBL/GenBank/DDBJ databases">
        <title>Evolutionary Origins and Diversification of the Mycorrhizal Mutualists.</title>
        <authorList>
            <consortium name="DOE Joint Genome Institute"/>
            <consortium name="Mycorrhizal Genomics Consortium"/>
            <person name="Kohler A."/>
            <person name="Kuo A."/>
            <person name="Nagy L.G."/>
            <person name="Floudas D."/>
            <person name="Copeland A."/>
            <person name="Barry K.W."/>
            <person name="Cichocki N."/>
            <person name="Veneault-Fourrey C."/>
            <person name="LaButti K."/>
            <person name="Lindquist E.A."/>
            <person name="Lipzen A."/>
            <person name="Lundell T."/>
            <person name="Morin E."/>
            <person name="Murat C."/>
            <person name="Riley R."/>
            <person name="Ohm R."/>
            <person name="Sun H."/>
            <person name="Tunlid A."/>
            <person name="Henrissat B."/>
            <person name="Grigoriev I.V."/>
            <person name="Hibbett D.S."/>
            <person name="Martin F."/>
        </authorList>
    </citation>
    <scope>NUCLEOTIDE SEQUENCE [LARGE SCALE GENOMIC DNA]</scope>
    <source>
        <strain evidence="3">F 1598</strain>
    </source>
</reference>
<proteinExistence type="predicted"/>
<feature type="region of interest" description="Disordered" evidence="1">
    <location>
        <begin position="570"/>
        <end position="592"/>
    </location>
</feature>
<evidence type="ECO:0000313" key="3">
    <source>
        <dbReference type="Proteomes" id="UP000054166"/>
    </source>
</evidence>
<feature type="region of interest" description="Disordered" evidence="1">
    <location>
        <begin position="38"/>
        <end position="137"/>
    </location>
</feature>
<evidence type="ECO:0000256" key="1">
    <source>
        <dbReference type="SAM" id="MobiDB-lite"/>
    </source>
</evidence>
<keyword evidence="3" id="KW-1185">Reference proteome</keyword>
<feature type="region of interest" description="Disordered" evidence="1">
    <location>
        <begin position="223"/>
        <end position="280"/>
    </location>
</feature>
<feature type="compositionally biased region" description="Low complexity" evidence="1">
    <location>
        <begin position="495"/>
        <end position="514"/>
    </location>
</feature>
<dbReference type="Proteomes" id="UP000054166">
    <property type="component" value="Unassembled WGS sequence"/>
</dbReference>
<feature type="compositionally biased region" description="Polar residues" evidence="1">
    <location>
        <begin position="433"/>
        <end position="444"/>
    </location>
</feature>
<dbReference type="AlphaFoldDB" id="A0A0C3FEM9"/>
<dbReference type="InParanoid" id="A0A0C3FEM9"/>
<sequence length="700" mass="76450">MALTASAQSALPFSWDETIVPALRKRLESESRMLAKRMSTASITSQEEAYPHSPNLDGTLRDRNAIPSGRNGPTPRTTNGQSKQATNGNASLTHQRTDTAGSTSSHVDARGPKRRARTYSQPQIYDGPLPNGHPLGSNGVVVNGLPISDASRSTSPLYQQQTQGRASDVKPTRIPVVSRNRTPSESSHGTQHGRSIDAGRNVPYLPQPAGELSAVEESLASNRSRSAVSGQRSAILNESTPTKPGSMKSNVSIRPEQRPAAEDETEPRPSTDSEEHPFEHWYRGDVRRNGGVGELRVGGKQEMLDIANYGHRYGAMHKPSTIGPASFRTTPSTEDFATRRNRAGSFTEGEGRESFYMDEERARALDNVLHEDPLTDLEGDGDNHSYDYVVPSPILPVPSSSPDDHRSGTPTNNQSIERERNAPQTRIPGPAPRQSSEPPRTQTPAEEPYRSGSEPAPLPSSSSSAIANAPGRAQSSRSQSTPPSQPQTQKRRAKSPAAPSASKKAKQASKSPARSKADQEKNRRSVANYPQPTGDNVVDAIPSWTQPVPADGNWDEVVLPVVARKRGLDGHYAQADGRAQSKQPESEPIEPAPGMFAYDHSKHRPREINGIPMYEFGQRPQDINIPEVEEEQAQHSRAWNDDTRPAYVRPQRSPVPTPHHANKGKENIPKIRITQPTFDMEQQQQGKDKDDAGCCKCVIM</sequence>
<feature type="compositionally biased region" description="Low complexity" evidence="1">
    <location>
        <begin position="451"/>
        <end position="488"/>
    </location>
</feature>
<feature type="compositionally biased region" description="Polar residues" evidence="1">
    <location>
        <begin position="223"/>
        <end position="252"/>
    </location>
</feature>
<feature type="region of interest" description="Disordered" evidence="1">
    <location>
        <begin position="369"/>
        <end position="552"/>
    </location>
</feature>